<dbReference type="EMBL" id="OU892281">
    <property type="protein sequence ID" value="CAG9769138.1"/>
    <property type="molecule type" value="Genomic_DNA"/>
</dbReference>
<dbReference type="AlphaFoldDB" id="A0A9N9MQW1"/>
<feature type="chain" id="PRO_5040403015" evidence="2">
    <location>
        <begin position="24"/>
        <end position="330"/>
    </location>
</feature>
<evidence type="ECO:0000256" key="1">
    <source>
        <dbReference type="SAM" id="MobiDB-lite"/>
    </source>
</evidence>
<feature type="signal peptide" evidence="2">
    <location>
        <begin position="1"/>
        <end position="23"/>
    </location>
</feature>
<organism evidence="3 4">
    <name type="scientific">Ceutorhynchus assimilis</name>
    <name type="common">cabbage seed weevil</name>
    <dbReference type="NCBI Taxonomy" id="467358"/>
    <lineage>
        <taxon>Eukaryota</taxon>
        <taxon>Metazoa</taxon>
        <taxon>Ecdysozoa</taxon>
        <taxon>Arthropoda</taxon>
        <taxon>Hexapoda</taxon>
        <taxon>Insecta</taxon>
        <taxon>Pterygota</taxon>
        <taxon>Neoptera</taxon>
        <taxon>Endopterygota</taxon>
        <taxon>Coleoptera</taxon>
        <taxon>Polyphaga</taxon>
        <taxon>Cucujiformia</taxon>
        <taxon>Curculionidae</taxon>
        <taxon>Ceutorhynchinae</taxon>
        <taxon>Ceutorhynchus</taxon>
    </lineage>
</organism>
<keyword evidence="4" id="KW-1185">Reference proteome</keyword>
<accession>A0A9N9MQW1</accession>
<sequence>MKRTGIIIIGFGWIFCHLGDVICDNPQDSYGPSSAQEETEVEIQQVEVYEVPWIGDQTPQTNYVPPKSQYGPPAQEYGPPAQEYGPPPQEYGPPEVATTTSVPEQVESLDSRQNQTAKLQQEVDDISIKGQYYIYHPTGLLQRVKYSTTDDSKNMAFSARLQYENVDPIQGPIYTYNPDTYGRKAKLSQVDLAVEIIQQITLDNDKAATSHGVLCLEDSSMGPDEEADIMVVVMNSGRGERYYIPARRYESNGAPVAIGGQVFKGGESSEHHVQNVGVRRMKWSTGSIMARGTLMDDAPVHENQTLVSDTSVYKLDLCSIRVGNIGENNV</sequence>
<evidence type="ECO:0000256" key="2">
    <source>
        <dbReference type="SAM" id="SignalP"/>
    </source>
</evidence>
<keyword evidence="2" id="KW-0732">Signal</keyword>
<gene>
    <name evidence="3" type="ORF">CEUTPL_LOCUS9654</name>
</gene>
<evidence type="ECO:0000313" key="3">
    <source>
        <dbReference type="EMBL" id="CAG9769138.1"/>
    </source>
</evidence>
<dbReference type="OrthoDB" id="8197587at2759"/>
<name>A0A9N9MQW1_9CUCU</name>
<proteinExistence type="predicted"/>
<feature type="region of interest" description="Disordered" evidence="1">
    <location>
        <begin position="57"/>
        <end position="101"/>
    </location>
</feature>
<reference evidence="3" key="1">
    <citation type="submission" date="2022-01" db="EMBL/GenBank/DDBJ databases">
        <authorList>
            <person name="King R."/>
        </authorList>
    </citation>
    <scope>NUCLEOTIDE SEQUENCE</scope>
</reference>
<evidence type="ECO:0000313" key="4">
    <source>
        <dbReference type="Proteomes" id="UP001152799"/>
    </source>
</evidence>
<dbReference type="Proteomes" id="UP001152799">
    <property type="component" value="Chromosome 5"/>
</dbReference>
<protein>
    <submittedName>
        <fullName evidence="3">Uncharacterized protein</fullName>
    </submittedName>
</protein>